<keyword evidence="6" id="KW-0050">Antiport</keyword>
<keyword evidence="10" id="KW-0406">Ion transport</keyword>
<evidence type="ECO:0000256" key="7">
    <source>
        <dbReference type="ARBA" id="ARBA00022475"/>
    </source>
</evidence>
<evidence type="ECO:0000256" key="13">
    <source>
        <dbReference type="SAM" id="Phobius"/>
    </source>
</evidence>
<dbReference type="EMBL" id="CP053661">
    <property type="protein sequence ID" value="QKD82815.1"/>
    <property type="molecule type" value="Genomic_DNA"/>
</dbReference>
<dbReference type="NCBIfam" id="TIGR00797">
    <property type="entry name" value="matE"/>
    <property type="match status" value="1"/>
</dbReference>
<dbReference type="PANTHER" id="PTHR43298">
    <property type="entry name" value="MULTIDRUG RESISTANCE PROTEIN NORM-RELATED"/>
    <property type="match status" value="1"/>
</dbReference>
<keyword evidence="7" id="KW-1003">Cell membrane</keyword>
<evidence type="ECO:0000256" key="11">
    <source>
        <dbReference type="ARBA" id="ARBA00023136"/>
    </source>
</evidence>
<accession>A0A6M8BKD6</accession>
<feature type="transmembrane region" description="Helical" evidence="13">
    <location>
        <begin position="98"/>
        <end position="115"/>
    </location>
</feature>
<dbReference type="Proteomes" id="UP000505210">
    <property type="component" value="Chromosome"/>
</dbReference>
<dbReference type="InterPro" id="IPR050222">
    <property type="entry name" value="MATE_MdtK"/>
</dbReference>
<dbReference type="RefSeq" id="WP_172355958.1">
    <property type="nucleotide sequence ID" value="NZ_CP053661.1"/>
</dbReference>
<feature type="transmembrane region" description="Helical" evidence="13">
    <location>
        <begin position="396"/>
        <end position="416"/>
    </location>
</feature>
<dbReference type="GO" id="GO:0042910">
    <property type="term" value="F:xenobiotic transmembrane transporter activity"/>
    <property type="evidence" value="ECO:0007669"/>
    <property type="project" value="InterPro"/>
</dbReference>
<feature type="transmembrane region" description="Helical" evidence="13">
    <location>
        <begin position="195"/>
        <end position="218"/>
    </location>
</feature>
<evidence type="ECO:0000256" key="4">
    <source>
        <dbReference type="ARBA" id="ARBA00020268"/>
    </source>
</evidence>
<feature type="transmembrane region" description="Helical" evidence="13">
    <location>
        <begin position="243"/>
        <end position="269"/>
    </location>
</feature>
<dbReference type="InterPro" id="IPR002528">
    <property type="entry name" value="MATE_fam"/>
</dbReference>
<evidence type="ECO:0000313" key="15">
    <source>
        <dbReference type="Proteomes" id="UP000505210"/>
    </source>
</evidence>
<comment type="subcellular location">
    <subcellularLocation>
        <location evidence="2">Cell membrane</location>
        <topology evidence="2">Multi-pass membrane protein</topology>
    </subcellularLocation>
</comment>
<dbReference type="PIRSF" id="PIRSF006603">
    <property type="entry name" value="DinF"/>
    <property type="match status" value="1"/>
</dbReference>
<dbReference type="InterPro" id="IPR048279">
    <property type="entry name" value="MdtK-like"/>
</dbReference>
<feature type="transmembrane region" description="Helical" evidence="13">
    <location>
        <begin position="318"/>
        <end position="341"/>
    </location>
</feature>
<evidence type="ECO:0000256" key="8">
    <source>
        <dbReference type="ARBA" id="ARBA00022692"/>
    </source>
</evidence>
<dbReference type="Pfam" id="PF01554">
    <property type="entry name" value="MatE"/>
    <property type="match status" value="2"/>
</dbReference>
<reference evidence="14 15" key="1">
    <citation type="submission" date="2020-05" db="EMBL/GenBank/DDBJ databases">
        <title>Complete genome sequence of of a novel Thermoleptolyngbya strain isolated from hot springs of Ganzi, Sichuan China.</title>
        <authorList>
            <person name="Tang J."/>
            <person name="Daroch M."/>
            <person name="Li L."/>
            <person name="Waleron K."/>
            <person name="Waleron M."/>
            <person name="Waleron M."/>
        </authorList>
    </citation>
    <scope>NUCLEOTIDE SEQUENCE [LARGE SCALE GENOMIC DNA]</scope>
    <source>
        <strain evidence="14 15">PKUAC-SCTA183</strain>
    </source>
</reference>
<proteinExistence type="inferred from homology"/>
<gene>
    <name evidence="14" type="ORF">HPC62_12010</name>
</gene>
<comment type="similarity">
    <text evidence="3">Belongs to the multi antimicrobial extrusion (MATE) (TC 2.A.66.1) family.</text>
</comment>
<keyword evidence="5" id="KW-0813">Transport</keyword>
<dbReference type="GO" id="GO:0005886">
    <property type="term" value="C:plasma membrane"/>
    <property type="evidence" value="ECO:0007669"/>
    <property type="project" value="UniProtKB-SubCell"/>
</dbReference>
<keyword evidence="11 13" id="KW-0472">Membrane</keyword>
<feature type="transmembrane region" description="Helical" evidence="13">
    <location>
        <begin position="135"/>
        <end position="152"/>
    </location>
</feature>
<feature type="transmembrane region" description="Helical" evidence="13">
    <location>
        <begin position="164"/>
        <end position="183"/>
    </location>
</feature>
<evidence type="ECO:0000256" key="12">
    <source>
        <dbReference type="ARBA" id="ARBA00031636"/>
    </source>
</evidence>
<keyword evidence="8 13" id="KW-0812">Transmembrane</keyword>
<feature type="transmembrane region" description="Helical" evidence="13">
    <location>
        <begin position="281"/>
        <end position="306"/>
    </location>
</feature>
<name>A0A6M8BKD6_9CYAN</name>
<evidence type="ECO:0000256" key="9">
    <source>
        <dbReference type="ARBA" id="ARBA00022989"/>
    </source>
</evidence>
<dbReference type="KEGG" id="theu:HPC62_12010"/>
<evidence type="ECO:0000256" key="2">
    <source>
        <dbReference type="ARBA" id="ARBA00004651"/>
    </source>
</evidence>
<evidence type="ECO:0000256" key="3">
    <source>
        <dbReference type="ARBA" id="ARBA00010199"/>
    </source>
</evidence>
<keyword evidence="15" id="KW-1185">Reference proteome</keyword>
<evidence type="ECO:0000313" key="14">
    <source>
        <dbReference type="EMBL" id="QKD82815.1"/>
    </source>
</evidence>
<feature type="transmembrane region" description="Helical" evidence="13">
    <location>
        <begin position="51"/>
        <end position="77"/>
    </location>
</feature>
<evidence type="ECO:0000256" key="1">
    <source>
        <dbReference type="ARBA" id="ARBA00003408"/>
    </source>
</evidence>
<dbReference type="CDD" id="cd13131">
    <property type="entry name" value="MATE_NorM_like"/>
    <property type="match status" value="1"/>
</dbReference>
<comment type="function">
    <text evidence="1">Multidrug efflux pump.</text>
</comment>
<dbReference type="GO" id="GO:0015297">
    <property type="term" value="F:antiporter activity"/>
    <property type="evidence" value="ECO:0007669"/>
    <property type="project" value="UniProtKB-KW"/>
</dbReference>
<evidence type="ECO:0000256" key="5">
    <source>
        <dbReference type="ARBA" id="ARBA00022448"/>
    </source>
</evidence>
<evidence type="ECO:0000256" key="6">
    <source>
        <dbReference type="ARBA" id="ARBA00022449"/>
    </source>
</evidence>
<evidence type="ECO:0000256" key="10">
    <source>
        <dbReference type="ARBA" id="ARBA00023065"/>
    </source>
</evidence>
<dbReference type="AlphaFoldDB" id="A0A6M8BKD6"/>
<dbReference type="PANTHER" id="PTHR43298:SF2">
    <property type="entry name" value="FMN_FAD EXPORTER YEEO-RELATED"/>
    <property type="match status" value="1"/>
</dbReference>
<sequence>MKPWLTKNTISAESRELFWLALPLAGAQLSQSATGFVDTVMMGRLGSESLAAGGLCATYFVALLLLGGAVVAAVSPLAAEAYGANNPQRVGAVNRQGLWLALLLSFPIAVLIWHGDAVLSRTGQSAEMLDLGRPYLRAIALGYLPGVGFAALKSTVSALSRPRPIILIMLGGMLINMTLNYALTLGKFGLPQLGLAGIGWASTISLWSMFGAIALYILRQSSLRPYALLSHLHRFDPKLFRELVRIGLPIGILAAIEVGLFTVTTFLIGQLGTVPLAAHQVALQTAAVTFTIPLGISFATTVLVGQRLGQRQFPLAKLAGYLGIGMGSLFMAIMALIFWLMPETIVSLYIDVRDPANREVVELAKKLLWVAAMFQLVDGIQVTATGALRGLKDTQVPMLIGLLAYWGVGLTSGYWLGIHAGLGAVGLWWGLALGLTVAAIILPWRFSRANPLKLEEGLASSGS</sequence>
<feature type="transmembrane region" description="Helical" evidence="13">
    <location>
        <begin position="422"/>
        <end position="444"/>
    </location>
</feature>
<keyword evidence="9 13" id="KW-1133">Transmembrane helix</keyword>
<organism evidence="14 15">
    <name type="scientific">Thermoleptolyngbya sichuanensis A183</name>
    <dbReference type="NCBI Taxonomy" id="2737172"/>
    <lineage>
        <taxon>Bacteria</taxon>
        <taxon>Bacillati</taxon>
        <taxon>Cyanobacteriota</taxon>
        <taxon>Cyanophyceae</taxon>
        <taxon>Oculatellales</taxon>
        <taxon>Oculatellaceae</taxon>
        <taxon>Thermoleptolyngbya</taxon>
        <taxon>Thermoleptolyngbya sichuanensis</taxon>
    </lineage>
</organism>
<dbReference type="GO" id="GO:0006811">
    <property type="term" value="P:monoatomic ion transport"/>
    <property type="evidence" value="ECO:0007669"/>
    <property type="project" value="UniProtKB-KW"/>
</dbReference>
<protein>
    <recommendedName>
        <fullName evidence="4">Probable multidrug resistance protein NorM</fullName>
    </recommendedName>
    <alternativeName>
        <fullName evidence="12">Multidrug-efflux transporter</fullName>
    </alternativeName>
</protein>